<evidence type="ECO:0000256" key="7">
    <source>
        <dbReference type="ARBA" id="ARBA00022932"/>
    </source>
</evidence>
<evidence type="ECO:0000256" key="4">
    <source>
        <dbReference type="ARBA" id="ARBA00022679"/>
    </source>
</evidence>
<evidence type="ECO:0000259" key="12">
    <source>
        <dbReference type="Pfam" id="PF18018"/>
    </source>
</evidence>
<dbReference type="FunFam" id="2.40.50.430:FF:000002">
    <property type="entry name" value="DNA polymerase delta subunit"/>
    <property type="match status" value="1"/>
</dbReference>
<dbReference type="PANTHER" id="PTHR10416:SF0">
    <property type="entry name" value="DNA POLYMERASE DELTA SUBUNIT 2"/>
    <property type="match status" value="1"/>
</dbReference>
<evidence type="ECO:0000256" key="9">
    <source>
        <dbReference type="ARBA" id="ARBA00049244"/>
    </source>
</evidence>
<dbReference type="InterPro" id="IPR040663">
    <property type="entry name" value="DNA_pol_D_N"/>
</dbReference>
<feature type="domain" description="DNA polymerase alpha/delta/epsilon subunit B" evidence="11">
    <location>
        <begin position="383"/>
        <end position="456"/>
    </location>
</feature>
<sequence>MCDNTTVSNSSVPSSPLARHPTTALPLSDKIPTFVINAANKTYKHQYANIYFARLRILRDFVQNEAQKRWKDIAGSPKLVPRVLDVIKGQLCFVIGTVYLDMPLKPNVLEDIGRDRSIPAPPPREKIYSPDDVVTLEDESGRIQLVGDRLKKAQLLTGVIVGALGLETSGGEFEVIDLCFAEMPPQHEGERLEQDEMDIDEKSSAVSQSPEDFVAFVSGLDIGSHTPSDAQIQMLVEYLTGESGGLGDQISASQITRLVVLGNSLAPIGATGTTDDGEKETEKRPRRYGYDSASFSPHPILHLSSHLHDLASSMPVHLLPGASDPSGTILPQQSFPRAMFGAASTYATFTCETNPTYIHLASRAQDSLEDLKKAGQPLPRSRLILATSGQPLNDMFKYLPSPPVTRLSIAESTLRWRHVAPTAPDTLWCHPYFTTDPFILTETPDVYAIGCQPRFSTRLVKQNSQKCRIILVPGFAETGVLVLVSLKTLDTRIVKFSVEGMNLGISSENQ</sequence>
<keyword evidence="14" id="KW-1185">Reference proteome</keyword>
<evidence type="ECO:0000313" key="14">
    <source>
        <dbReference type="Proteomes" id="UP000030671"/>
    </source>
</evidence>
<dbReference type="FunCoup" id="W4KJQ1">
    <property type="interactions" value="363"/>
</dbReference>
<dbReference type="EMBL" id="KI925455">
    <property type="protein sequence ID" value="ETW85550.1"/>
    <property type="molecule type" value="Genomic_DNA"/>
</dbReference>
<keyword evidence="8" id="KW-0539">Nucleus</keyword>
<dbReference type="Gene3D" id="2.40.50.430">
    <property type="match status" value="1"/>
</dbReference>
<comment type="similarity">
    <text evidence="2">Belongs to the DNA polymerase delta/II small subunit family.</text>
</comment>
<dbReference type="GO" id="GO:0043625">
    <property type="term" value="C:delta DNA polymerase complex"/>
    <property type="evidence" value="ECO:0007669"/>
    <property type="project" value="TreeGrafter"/>
</dbReference>
<keyword evidence="7" id="KW-0239">DNA-directed DNA polymerase</keyword>
<dbReference type="GeneID" id="20667499"/>
<keyword evidence="6" id="KW-0235">DNA replication</keyword>
<dbReference type="GO" id="GO:0006273">
    <property type="term" value="P:lagging strand elongation"/>
    <property type="evidence" value="ECO:0007669"/>
    <property type="project" value="UniProtKB-ARBA"/>
</dbReference>
<comment type="subcellular location">
    <subcellularLocation>
        <location evidence="1">Nucleus</location>
    </subcellularLocation>
</comment>
<reference evidence="13 14" key="1">
    <citation type="journal article" date="2012" name="New Phytol.">
        <title>Insight into trade-off between wood decay and parasitism from the genome of a fungal forest pathogen.</title>
        <authorList>
            <person name="Olson A."/>
            <person name="Aerts A."/>
            <person name="Asiegbu F."/>
            <person name="Belbahri L."/>
            <person name="Bouzid O."/>
            <person name="Broberg A."/>
            <person name="Canback B."/>
            <person name="Coutinho P.M."/>
            <person name="Cullen D."/>
            <person name="Dalman K."/>
            <person name="Deflorio G."/>
            <person name="van Diepen L.T."/>
            <person name="Dunand C."/>
            <person name="Duplessis S."/>
            <person name="Durling M."/>
            <person name="Gonthier P."/>
            <person name="Grimwood J."/>
            <person name="Fossdal C.G."/>
            <person name="Hansson D."/>
            <person name="Henrissat B."/>
            <person name="Hietala A."/>
            <person name="Himmelstrand K."/>
            <person name="Hoffmeister D."/>
            <person name="Hogberg N."/>
            <person name="James T.Y."/>
            <person name="Karlsson M."/>
            <person name="Kohler A."/>
            <person name="Kues U."/>
            <person name="Lee Y.H."/>
            <person name="Lin Y.C."/>
            <person name="Lind M."/>
            <person name="Lindquist E."/>
            <person name="Lombard V."/>
            <person name="Lucas S."/>
            <person name="Lunden K."/>
            <person name="Morin E."/>
            <person name="Murat C."/>
            <person name="Park J."/>
            <person name="Raffaello T."/>
            <person name="Rouze P."/>
            <person name="Salamov A."/>
            <person name="Schmutz J."/>
            <person name="Solheim H."/>
            <person name="Stahlberg J."/>
            <person name="Velez H."/>
            <person name="de Vries R.P."/>
            <person name="Wiebenga A."/>
            <person name="Woodward S."/>
            <person name="Yakovlev I."/>
            <person name="Garbelotto M."/>
            <person name="Martin F."/>
            <person name="Grigoriev I.V."/>
            <person name="Stenlid J."/>
        </authorList>
    </citation>
    <scope>NUCLEOTIDE SEQUENCE [LARGE SCALE GENOMIC DNA]</scope>
    <source>
        <strain evidence="13 14">TC 32-1</strain>
    </source>
</reference>
<dbReference type="Proteomes" id="UP000030671">
    <property type="component" value="Unassembled WGS sequence"/>
</dbReference>
<dbReference type="InterPro" id="IPR024826">
    <property type="entry name" value="DNA_pol_delta/II_ssu"/>
</dbReference>
<evidence type="ECO:0000256" key="5">
    <source>
        <dbReference type="ARBA" id="ARBA00022695"/>
    </source>
</evidence>
<keyword evidence="5" id="KW-0548">Nucleotidyltransferase</keyword>
<organism evidence="13 14">
    <name type="scientific">Heterobasidion irregulare (strain TC 32-1)</name>
    <dbReference type="NCBI Taxonomy" id="747525"/>
    <lineage>
        <taxon>Eukaryota</taxon>
        <taxon>Fungi</taxon>
        <taxon>Dikarya</taxon>
        <taxon>Basidiomycota</taxon>
        <taxon>Agaricomycotina</taxon>
        <taxon>Agaricomycetes</taxon>
        <taxon>Russulales</taxon>
        <taxon>Bondarzewiaceae</taxon>
        <taxon>Heterobasidion</taxon>
        <taxon>Heterobasidion annosum species complex</taxon>
    </lineage>
</organism>
<evidence type="ECO:0000256" key="8">
    <source>
        <dbReference type="ARBA" id="ARBA00023242"/>
    </source>
</evidence>
<dbReference type="Pfam" id="PF18018">
    <property type="entry name" value="DNA_pol_D_N"/>
    <property type="match status" value="1"/>
</dbReference>
<dbReference type="GO" id="GO:0006281">
    <property type="term" value="P:DNA repair"/>
    <property type="evidence" value="ECO:0007669"/>
    <property type="project" value="UniProtKB-ARBA"/>
</dbReference>
<evidence type="ECO:0000256" key="1">
    <source>
        <dbReference type="ARBA" id="ARBA00004123"/>
    </source>
</evidence>
<feature type="region of interest" description="Disordered" evidence="10">
    <location>
        <begin position="1"/>
        <end position="21"/>
    </location>
</feature>
<keyword evidence="4" id="KW-0808">Transferase</keyword>
<dbReference type="Gene3D" id="3.60.21.50">
    <property type="match status" value="1"/>
</dbReference>
<evidence type="ECO:0000256" key="10">
    <source>
        <dbReference type="SAM" id="MobiDB-lite"/>
    </source>
</evidence>
<dbReference type="STRING" id="747525.W4KJQ1"/>
<feature type="domain" description="DNA polymerase alpha/delta/epsilon subunit B" evidence="11">
    <location>
        <begin position="214"/>
        <end position="361"/>
    </location>
</feature>
<dbReference type="OrthoDB" id="3763at2759"/>
<evidence type="ECO:0000313" key="13">
    <source>
        <dbReference type="EMBL" id="ETW85550.1"/>
    </source>
</evidence>
<feature type="compositionally biased region" description="Low complexity" evidence="10">
    <location>
        <begin position="1"/>
        <end position="16"/>
    </location>
</feature>
<proteinExistence type="inferred from homology"/>
<evidence type="ECO:0000256" key="3">
    <source>
        <dbReference type="ARBA" id="ARBA00012417"/>
    </source>
</evidence>
<evidence type="ECO:0000259" key="11">
    <source>
        <dbReference type="Pfam" id="PF04042"/>
    </source>
</evidence>
<comment type="catalytic activity">
    <reaction evidence="9">
        <text>DNA(n) + a 2'-deoxyribonucleoside 5'-triphosphate = DNA(n+1) + diphosphate</text>
        <dbReference type="Rhea" id="RHEA:22508"/>
        <dbReference type="Rhea" id="RHEA-COMP:17339"/>
        <dbReference type="Rhea" id="RHEA-COMP:17340"/>
        <dbReference type="ChEBI" id="CHEBI:33019"/>
        <dbReference type="ChEBI" id="CHEBI:61560"/>
        <dbReference type="ChEBI" id="CHEBI:173112"/>
        <dbReference type="EC" id="2.7.7.7"/>
    </reaction>
</comment>
<evidence type="ECO:0000256" key="6">
    <source>
        <dbReference type="ARBA" id="ARBA00022705"/>
    </source>
</evidence>
<dbReference type="eggNOG" id="KOG2732">
    <property type="taxonomic scope" value="Eukaryota"/>
</dbReference>
<dbReference type="RefSeq" id="XP_009542399.1">
    <property type="nucleotide sequence ID" value="XM_009544104.1"/>
</dbReference>
<dbReference type="GO" id="GO:0003887">
    <property type="term" value="F:DNA-directed DNA polymerase activity"/>
    <property type="evidence" value="ECO:0007669"/>
    <property type="project" value="UniProtKB-KW"/>
</dbReference>
<dbReference type="InParanoid" id="W4KJQ1"/>
<dbReference type="EC" id="2.7.7.7" evidence="3"/>
<name>W4KJQ1_HETIT</name>
<protein>
    <recommendedName>
        <fullName evidence="3">DNA-directed DNA polymerase</fullName>
        <ecNumber evidence="3">2.7.7.7</ecNumber>
    </recommendedName>
</protein>
<dbReference type="KEGG" id="hir:HETIRDRAFT_154493"/>
<accession>W4KJQ1</accession>
<evidence type="ECO:0000256" key="2">
    <source>
        <dbReference type="ARBA" id="ARBA00006035"/>
    </source>
</evidence>
<feature type="domain" description="DNA polymerase delta subunit OB-fold" evidence="12">
    <location>
        <begin position="46"/>
        <end position="177"/>
    </location>
</feature>
<dbReference type="Pfam" id="PF04042">
    <property type="entry name" value="DNA_pol_E_B"/>
    <property type="match status" value="2"/>
</dbReference>
<dbReference type="AlphaFoldDB" id="W4KJQ1"/>
<dbReference type="GO" id="GO:0003677">
    <property type="term" value="F:DNA binding"/>
    <property type="evidence" value="ECO:0007669"/>
    <property type="project" value="InterPro"/>
</dbReference>
<gene>
    <name evidence="13" type="ORF">HETIRDRAFT_154493</name>
</gene>
<dbReference type="PANTHER" id="PTHR10416">
    <property type="entry name" value="DNA POLYMERASE DELTA SUBUNIT 2"/>
    <property type="match status" value="1"/>
</dbReference>
<dbReference type="InterPro" id="IPR007185">
    <property type="entry name" value="DNA_pol_a/d/e_bsu"/>
</dbReference>
<dbReference type="HOGENOM" id="CLU_021763_1_0_1"/>